<dbReference type="SMART" id="SM00028">
    <property type="entry name" value="TPR"/>
    <property type="match status" value="2"/>
</dbReference>
<dbReference type="Pfam" id="PF07719">
    <property type="entry name" value="TPR_2"/>
    <property type="match status" value="1"/>
</dbReference>
<dbReference type="SUPFAM" id="SSF48452">
    <property type="entry name" value="TPR-like"/>
    <property type="match status" value="1"/>
</dbReference>
<protein>
    <recommendedName>
        <fullName evidence="9">Tetratricopeptide repeat protein 38</fullName>
    </recommendedName>
</protein>
<organism evidence="7 8">
    <name type="scientific">Prorocentrum cordatum</name>
    <dbReference type="NCBI Taxonomy" id="2364126"/>
    <lineage>
        <taxon>Eukaryota</taxon>
        <taxon>Sar</taxon>
        <taxon>Alveolata</taxon>
        <taxon>Dinophyceae</taxon>
        <taxon>Prorocentrales</taxon>
        <taxon>Prorocentraceae</taxon>
        <taxon>Prorocentrum</taxon>
    </lineage>
</organism>
<sequence length="282" mass="30241">MGRVFMDINMDNLALRCFNKVLEPAEEAAGRQPLFRRHALLLKAICLLNEAEKDPKVEVPAGLALWARAEGLPLSEEAGALPLDQQIAQWEEEARPQGSGASGGGSSDLSVALGLLRLLEGPTSEAPRAFANALLASDATSDGCFSGQDRLAVKWNMLGAVMANRGRHEDALHALEQALRLNQHYPRALMNRSISQSVLGQHRQAAASCVTALGKIPLWSTDAVWAVLQQAVGRVDDGDELVEAVEKKNITQVRKLLAPELASVPKTDPEPDVAALLGKIGL</sequence>
<evidence type="ECO:0000256" key="4">
    <source>
        <dbReference type="ARBA" id="ARBA00022737"/>
    </source>
</evidence>
<dbReference type="Gene3D" id="1.25.40.10">
    <property type="entry name" value="Tetratricopeptide repeat domain"/>
    <property type="match status" value="1"/>
</dbReference>
<evidence type="ECO:0000256" key="1">
    <source>
        <dbReference type="ARBA" id="ARBA00004496"/>
    </source>
</evidence>
<comment type="caution">
    <text evidence="7">The sequence shown here is derived from an EMBL/GenBank/DDBJ whole genome shotgun (WGS) entry which is preliminary data.</text>
</comment>
<evidence type="ECO:0000313" key="8">
    <source>
        <dbReference type="Proteomes" id="UP001189429"/>
    </source>
</evidence>
<keyword evidence="4" id="KW-0677">Repeat</keyword>
<dbReference type="InterPro" id="IPR024111">
    <property type="entry name" value="PEX5/PEX5L"/>
</dbReference>
<reference evidence="7" key="1">
    <citation type="submission" date="2023-10" db="EMBL/GenBank/DDBJ databases">
        <authorList>
            <person name="Chen Y."/>
            <person name="Shah S."/>
            <person name="Dougan E. K."/>
            <person name="Thang M."/>
            <person name="Chan C."/>
        </authorList>
    </citation>
    <scope>NUCLEOTIDE SEQUENCE [LARGE SCALE GENOMIC DNA]</scope>
</reference>
<keyword evidence="5 6" id="KW-0802">TPR repeat</keyword>
<keyword evidence="8" id="KW-1185">Reference proteome</keyword>
<dbReference type="InterPro" id="IPR013105">
    <property type="entry name" value="TPR_2"/>
</dbReference>
<dbReference type="InterPro" id="IPR019734">
    <property type="entry name" value="TPR_rpt"/>
</dbReference>
<comment type="similarity">
    <text evidence="2">Belongs to the peroxisomal targeting signal receptor family.</text>
</comment>
<evidence type="ECO:0000256" key="2">
    <source>
        <dbReference type="ARBA" id="ARBA00005348"/>
    </source>
</evidence>
<accession>A0ABN9QKY1</accession>
<evidence type="ECO:0000256" key="5">
    <source>
        <dbReference type="ARBA" id="ARBA00022803"/>
    </source>
</evidence>
<feature type="repeat" description="TPR" evidence="6">
    <location>
        <begin position="152"/>
        <end position="185"/>
    </location>
</feature>
<proteinExistence type="inferred from homology"/>
<dbReference type="PANTHER" id="PTHR10130">
    <property type="entry name" value="PEROXISOMAL TARGETING SIGNAL 1 RECEPTOR PEX5"/>
    <property type="match status" value="1"/>
</dbReference>
<dbReference type="PANTHER" id="PTHR10130:SF4">
    <property type="entry name" value="MICROBODY (PEROXISOME) BIOGENESIS PROTEIN PEROXIN 20 (EUROFUNG)"/>
    <property type="match status" value="1"/>
</dbReference>
<evidence type="ECO:0000256" key="6">
    <source>
        <dbReference type="PROSITE-ProRule" id="PRU00339"/>
    </source>
</evidence>
<dbReference type="PROSITE" id="PS50005">
    <property type="entry name" value="TPR"/>
    <property type="match status" value="1"/>
</dbReference>
<name>A0ABN9QKY1_9DINO</name>
<evidence type="ECO:0000313" key="7">
    <source>
        <dbReference type="EMBL" id="CAK0806740.1"/>
    </source>
</evidence>
<dbReference type="InterPro" id="IPR011990">
    <property type="entry name" value="TPR-like_helical_dom_sf"/>
</dbReference>
<gene>
    <name evidence="7" type="ORF">PCOR1329_LOCUS12853</name>
</gene>
<dbReference type="Proteomes" id="UP001189429">
    <property type="component" value="Unassembled WGS sequence"/>
</dbReference>
<comment type="subcellular location">
    <subcellularLocation>
        <location evidence="1">Cytoplasm</location>
    </subcellularLocation>
</comment>
<evidence type="ECO:0008006" key="9">
    <source>
        <dbReference type="Google" id="ProtNLM"/>
    </source>
</evidence>
<keyword evidence="3" id="KW-0963">Cytoplasm</keyword>
<evidence type="ECO:0000256" key="3">
    <source>
        <dbReference type="ARBA" id="ARBA00022490"/>
    </source>
</evidence>
<dbReference type="EMBL" id="CAUYUJ010003780">
    <property type="protein sequence ID" value="CAK0806740.1"/>
    <property type="molecule type" value="Genomic_DNA"/>
</dbReference>